<dbReference type="AlphaFoldDB" id="A0A921LAW8"/>
<sequence length="130" mass="14770">MKKRVIFLLLSLWVGLASLLAQDVPVGVVVAFKKGSSQELNRYLGEKVDLVILSKPAQLDKVGAEGAISDFFTNNKVSRFDVKHQGKRDESSFIVGTLQTANGNFRVNCFFRREHNRYFIHQIRIDKTNE</sequence>
<dbReference type="Gene3D" id="3.10.450.50">
    <property type="match status" value="1"/>
</dbReference>
<feature type="chain" id="PRO_5037525411" evidence="1">
    <location>
        <begin position="24"/>
        <end position="130"/>
    </location>
</feature>
<reference evidence="2" key="1">
    <citation type="journal article" date="2021" name="PeerJ">
        <title>Extensive microbial diversity within the chicken gut microbiome revealed by metagenomics and culture.</title>
        <authorList>
            <person name="Gilroy R."/>
            <person name="Ravi A."/>
            <person name="Getino M."/>
            <person name="Pursley I."/>
            <person name="Horton D.L."/>
            <person name="Alikhan N.F."/>
            <person name="Baker D."/>
            <person name="Gharbi K."/>
            <person name="Hall N."/>
            <person name="Watson M."/>
            <person name="Adriaenssens E.M."/>
            <person name="Foster-Nyarko E."/>
            <person name="Jarju S."/>
            <person name="Secka A."/>
            <person name="Antonio M."/>
            <person name="Oren A."/>
            <person name="Chaudhuri R.R."/>
            <person name="La Ragione R."/>
            <person name="Hildebrand F."/>
            <person name="Pallen M.J."/>
        </authorList>
    </citation>
    <scope>NUCLEOTIDE SEQUENCE</scope>
    <source>
        <strain evidence="2">CHK55-1828</strain>
    </source>
</reference>
<dbReference type="InterPro" id="IPR031977">
    <property type="entry name" value="DUF4783"/>
</dbReference>
<evidence type="ECO:0000313" key="3">
    <source>
        <dbReference type="Proteomes" id="UP000717835"/>
    </source>
</evidence>
<reference evidence="2" key="2">
    <citation type="submission" date="2021-09" db="EMBL/GenBank/DDBJ databases">
        <authorList>
            <person name="Gilroy R."/>
        </authorList>
    </citation>
    <scope>NUCLEOTIDE SEQUENCE</scope>
    <source>
        <strain evidence="2">CHK55-1828</strain>
    </source>
</reference>
<dbReference type="OrthoDB" id="1524766at2"/>
<dbReference type="Pfam" id="PF16022">
    <property type="entry name" value="DUF4783"/>
    <property type="match status" value="1"/>
</dbReference>
<dbReference type="Proteomes" id="UP000717835">
    <property type="component" value="Unassembled WGS sequence"/>
</dbReference>
<dbReference type="EMBL" id="DYVX01000002">
    <property type="protein sequence ID" value="HJF90804.1"/>
    <property type="molecule type" value="Genomic_DNA"/>
</dbReference>
<comment type="caution">
    <text evidence="2">The sequence shown here is derived from an EMBL/GenBank/DDBJ whole genome shotgun (WGS) entry which is preliminary data.</text>
</comment>
<protein>
    <submittedName>
        <fullName evidence="2">DUF4783 domain-containing protein</fullName>
    </submittedName>
</protein>
<dbReference type="RefSeq" id="WP_072545328.1">
    <property type="nucleotide sequence ID" value="NZ_DYVX01000002.1"/>
</dbReference>
<feature type="signal peptide" evidence="1">
    <location>
        <begin position="1"/>
        <end position="23"/>
    </location>
</feature>
<keyword evidence="1" id="KW-0732">Signal</keyword>
<evidence type="ECO:0000256" key="1">
    <source>
        <dbReference type="SAM" id="SignalP"/>
    </source>
</evidence>
<evidence type="ECO:0000313" key="2">
    <source>
        <dbReference type="EMBL" id="HJF90804.1"/>
    </source>
</evidence>
<gene>
    <name evidence="2" type="ORF">K8W02_00235</name>
</gene>
<organism evidence="2 3">
    <name type="scientific">Mediterranea massiliensis</name>
    <dbReference type="NCBI Taxonomy" id="1841865"/>
    <lineage>
        <taxon>Bacteria</taxon>
        <taxon>Pseudomonadati</taxon>
        <taxon>Bacteroidota</taxon>
        <taxon>Bacteroidia</taxon>
        <taxon>Bacteroidales</taxon>
        <taxon>Bacteroidaceae</taxon>
        <taxon>Mediterranea</taxon>
    </lineage>
</organism>
<proteinExistence type="predicted"/>
<name>A0A921LAW8_9BACT</name>
<accession>A0A921LAW8</accession>